<dbReference type="STRING" id="1307761.L21SP2_3342"/>
<gene>
    <name evidence="1" type="ORF">L21SP2_3342</name>
</gene>
<keyword evidence="2" id="KW-1185">Reference proteome</keyword>
<dbReference type="Proteomes" id="UP000018680">
    <property type="component" value="Chromosome"/>
</dbReference>
<sequence length="574" mass="64255">MKNEEIAYNTPVMKNTVHKTLEQICSPYESRIFGSRVLVFDEGMDQQEIQATVDAIHLQQKNDEFSSQRFALLFMPGSYELDITVDYYVQAMGLGRVPDDVQIRGGIQSIATTRDNNVTLMFWRSAENFSIFPRDPEQLLTWAVSQAAPLRRIHHHGDMVFDQNGWASGGFLANSVIHGKAGTRTGQQWFTMNSRIGGWYGGQWNRSFLGVEGAPAETWPEEPVTVIDRCRRFRDKPFLIAGDNGEPEIFVPRLVRNQRGVTWQDGPETGRRITMDECYAANPERDDAEGMNRALAEGKHLILTPGIYELSEPLRVERPDSLVFGLGFATLVPVTGKPALELADEDGIIISGLIIDAGPLESPELVRVGREKSSLRHSDNPSSLHDVFCRIGGHRPGRADVCMAVYSNDVLLDHLWLWRADHGAAAEWEGNTCRKGLVVYGDKVSAFGLFNEHFQEYQTLWYGERGETFFYQSELPYDPPSQDRWQADGRDGYASYKVADSVKEHAAYGLGIYAFLGIKENTDKNVHLENAVETPGGPGIHISHITTFSKGYGDIRHSLNGEGPAAKPGFHQLY</sequence>
<dbReference type="InterPro" id="IPR012334">
    <property type="entry name" value="Pectin_lyas_fold"/>
</dbReference>
<reference evidence="1 2" key="1">
    <citation type="journal article" date="2015" name="Stand. Genomic Sci.">
        <title>Complete genome sequence and description of Salinispira pacifica gen. nov., sp. nov., a novel spirochaete isolated form a hypersaline microbial mat.</title>
        <authorList>
            <person name="Ben Hania W."/>
            <person name="Joseph M."/>
            <person name="Schumann P."/>
            <person name="Bunk B."/>
            <person name="Fiebig A."/>
            <person name="Sproer C."/>
            <person name="Klenk H.P."/>
            <person name="Fardeau M.L."/>
            <person name="Spring S."/>
        </authorList>
    </citation>
    <scope>NUCLEOTIDE SEQUENCE [LARGE SCALE GENOMIC DNA]</scope>
    <source>
        <strain evidence="1 2">L21-RPul-D2</strain>
    </source>
</reference>
<proteinExistence type="predicted"/>
<dbReference type="AlphaFoldDB" id="V5WM36"/>
<protein>
    <submittedName>
        <fullName evidence="1">Putative secreted protein</fullName>
    </submittedName>
</protein>
<dbReference type="KEGG" id="slr:L21SP2_3342"/>
<dbReference type="HOGENOM" id="CLU_013797_1_0_12"/>
<dbReference type="EMBL" id="CP006939">
    <property type="protein sequence ID" value="AHC16680.1"/>
    <property type="molecule type" value="Genomic_DNA"/>
</dbReference>
<evidence type="ECO:0000313" key="1">
    <source>
        <dbReference type="EMBL" id="AHC16680.1"/>
    </source>
</evidence>
<dbReference type="InterPro" id="IPR059186">
    <property type="entry name" value="SACTE_4363"/>
</dbReference>
<evidence type="ECO:0000313" key="2">
    <source>
        <dbReference type="Proteomes" id="UP000018680"/>
    </source>
</evidence>
<name>V5WM36_9SPIO</name>
<accession>V5WM36</accession>
<organism evidence="1 2">
    <name type="scientific">Salinispira pacifica</name>
    <dbReference type="NCBI Taxonomy" id="1307761"/>
    <lineage>
        <taxon>Bacteria</taxon>
        <taxon>Pseudomonadati</taxon>
        <taxon>Spirochaetota</taxon>
        <taxon>Spirochaetia</taxon>
        <taxon>Spirochaetales</taxon>
        <taxon>Spirochaetaceae</taxon>
        <taxon>Salinispira</taxon>
    </lineage>
</organism>
<dbReference type="Gene3D" id="2.160.20.10">
    <property type="entry name" value="Single-stranded right-handed beta-helix, Pectin lyase-like"/>
    <property type="match status" value="1"/>
</dbReference>
<dbReference type="CDD" id="cd23669">
    <property type="entry name" value="GH55_SacteLam55A-like"/>
    <property type="match status" value="1"/>
</dbReference>
<dbReference type="eggNOG" id="ENOG502Z7WW">
    <property type="taxonomic scope" value="Bacteria"/>
</dbReference>
<dbReference type="RefSeq" id="WP_024269568.1">
    <property type="nucleotide sequence ID" value="NC_023035.1"/>
</dbReference>